<dbReference type="CDD" id="cd02651">
    <property type="entry name" value="nuc_hydro_IU_UC_XIUA"/>
    <property type="match status" value="1"/>
</dbReference>
<dbReference type="PROSITE" id="PS01247">
    <property type="entry name" value="IUNH"/>
    <property type="match status" value="1"/>
</dbReference>
<dbReference type="EC" id="3.2.2.8" evidence="4"/>
<dbReference type="PANTHER" id="PTHR12304">
    <property type="entry name" value="INOSINE-URIDINE PREFERRING NUCLEOSIDE HYDROLASE"/>
    <property type="match status" value="1"/>
</dbReference>
<feature type="domain" description="Inosine/uridine-preferring nucleoside hydrolase" evidence="3">
    <location>
        <begin position="5"/>
        <end position="300"/>
    </location>
</feature>
<sequence>MAQKIILDCDPGHDDAIAMMLAWGNPNIDLLAVTTVVGNQTLEKVSRNALAVAEIAHICNVPFAKGCARPLVREVENAPDIHGDSGMDGLVLPESTRQFEKKHAAQLIIDLIMSHPEKSITLVPTGGLTNIALAARLEPRIIERVKEVVLMGGGYHTGNWSAVAEFNIKIDPEAAHIVFNAGWKVTMVGLDLTHQALATPDVVERFKALNSKSGQFVVELLAFFAKMYKQAQGFDAPPVHDACAVAYVIDPSLIEVQQVPVNIELTGTHTLGMTVADFRYPPKQCNTWVAKKLDKSRFWDLVIESVKNLP</sequence>
<keyword evidence="1 4" id="KW-0378">Hydrolase</keyword>
<accession>A0A378ND72</accession>
<name>A0A378ND72_MANHA</name>
<dbReference type="Proteomes" id="UP000254031">
    <property type="component" value="Unassembled WGS sequence"/>
</dbReference>
<dbReference type="SUPFAM" id="SSF53590">
    <property type="entry name" value="Nucleoside hydrolase"/>
    <property type="match status" value="1"/>
</dbReference>
<dbReference type="InterPro" id="IPR001910">
    <property type="entry name" value="Inosine/uridine_hydrolase_dom"/>
</dbReference>
<dbReference type="Gene3D" id="3.90.245.10">
    <property type="entry name" value="Ribonucleoside hydrolase-like"/>
    <property type="match status" value="1"/>
</dbReference>
<dbReference type="GO" id="GO:0008477">
    <property type="term" value="F:purine nucleosidase activity"/>
    <property type="evidence" value="ECO:0007669"/>
    <property type="project" value="TreeGrafter"/>
</dbReference>
<evidence type="ECO:0000256" key="1">
    <source>
        <dbReference type="ARBA" id="ARBA00022801"/>
    </source>
</evidence>
<evidence type="ECO:0000259" key="3">
    <source>
        <dbReference type="Pfam" id="PF01156"/>
    </source>
</evidence>
<dbReference type="InterPro" id="IPR023186">
    <property type="entry name" value="IUNH"/>
</dbReference>
<dbReference type="Pfam" id="PF01156">
    <property type="entry name" value="IU_nuc_hydro"/>
    <property type="match status" value="1"/>
</dbReference>
<evidence type="ECO:0000313" key="5">
    <source>
        <dbReference type="Proteomes" id="UP000254031"/>
    </source>
</evidence>
<protein>
    <submittedName>
        <fullName evidence="4">Pyrimidine-specific ribonucleoside hydrolase rihB</fullName>
        <ecNumber evidence="4">3.2.2.8</ecNumber>
    </submittedName>
</protein>
<keyword evidence="2 4" id="KW-0326">Glycosidase</keyword>
<gene>
    <name evidence="4" type="primary">rihB</name>
    <name evidence="4" type="ORF">NCTC9380_01686</name>
</gene>
<evidence type="ECO:0000256" key="2">
    <source>
        <dbReference type="ARBA" id="ARBA00023295"/>
    </source>
</evidence>
<dbReference type="InterPro" id="IPR036452">
    <property type="entry name" value="Ribo_hydro-like"/>
</dbReference>
<dbReference type="InterPro" id="IPR015910">
    <property type="entry name" value="I/U_nuclsd_hydro_CS"/>
</dbReference>
<organism evidence="4 5">
    <name type="scientific">Mannheimia haemolytica</name>
    <name type="common">Pasteurella haemolytica</name>
    <dbReference type="NCBI Taxonomy" id="75985"/>
    <lineage>
        <taxon>Bacteria</taxon>
        <taxon>Pseudomonadati</taxon>
        <taxon>Pseudomonadota</taxon>
        <taxon>Gammaproteobacteria</taxon>
        <taxon>Pasteurellales</taxon>
        <taxon>Pasteurellaceae</taxon>
        <taxon>Mannheimia</taxon>
    </lineage>
</organism>
<reference evidence="4 5" key="1">
    <citation type="submission" date="2018-06" db="EMBL/GenBank/DDBJ databases">
        <authorList>
            <consortium name="Pathogen Informatics"/>
            <person name="Doyle S."/>
        </authorList>
    </citation>
    <scope>NUCLEOTIDE SEQUENCE [LARGE SCALE GENOMIC DNA]</scope>
    <source>
        <strain evidence="4 5">NCTC9380</strain>
    </source>
</reference>
<dbReference type="AlphaFoldDB" id="A0A378ND72"/>
<dbReference type="GO" id="GO:0006152">
    <property type="term" value="P:purine nucleoside catabolic process"/>
    <property type="evidence" value="ECO:0007669"/>
    <property type="project" value="TreeGrafter"/>
</dbReference>
<proteinExistence type="predicted"/>
<dbReference type="RefSeq" id="WP_006250489.1">
    <property type="nucleotide sequence ID" value="NZ_CP017484.1"/>
</dbReference>
<dbReference type="EMBL" id="UGPL01000006">
    <property type="protein sequence ID" value="STY66392.1"/>
    <property type="molecule type" value="Genomic_DNA"/>
</dbReference>
<dbReference type="PANTHER" id="PTHR12304:SF4">
    <property type="entry name" value="URIDINE NUCLEOSIDASE"/>
    <property type="match status" value="1"/>
</dbReference>
<dbReference type="GO" id="GO:0045437">
    <property type="term" value="F:uridine nucleosidase activity"/>
    <property type="evidence" value="ECO:0007669"/>
    <property type="project" value="UniProtKB-ARBA"/>
</dbReference>
<evidence type="ECO:0000313" key="4">
    <source>
        <dbReference type="EMBL" id="STY66392.1"/>
    </source>
</evidence>
<dbReference type="GO" id="GO:0005829">
    <property type="term" value="C:cytosol"/>
    <property type="evidence" value="ECO:0007669"/>
    <property type="project" value="TreeGrafter"/>
</dbReference>